<name>A0A0A9CXP2_ARUDO</name>
<evidence type="ECO:0000313" key="2">
    <source>
        <dbReference type="EMBL" id="JAD79183.1"/>
    </source>
</evidence>
<dbReference type="AlphaFoldDB" id="A0A0A9CXP2"/>
<proteinExistence type="predicted"/>
<dbReference type="EMBL" id="GBRH01218712">
    <property type="protein sequence ID" value="JAD79183.1"/>
    <property type="molecule type" value="Transcribed_RNA"/>
</dbReference>
<accession>A0A0A9CXP2</accession>
<organism evidence="2">
    <name type="scientific">Arundo donax</name>
    <name type="common">Giant reed</name>
    <name type="synonym">Donax arundinaceus</name>
    <dbReference type="NCBI Taxonomy" id="35708"/>
    <lineage>
        <taxon>Eukaryota</taxon>
        <taxon>Viridiplantae</taxon>
        <taxon>Streptophyta</taxon>
        <taxon>Embryophyta</taxon>
        <taxon>Tracheophyta</taxon>
        <taxon>Spermatophyta</taxon>
        <taxon>Magnoliopsida</taxon>
        <taxon>Liliopsida</taxon>
        <taxon>Poales</taxon>
        <taxon>Poaceae</taxon>
        <taxon>PACMAD clade</taxon>
        <taxon>Arundinoideae</taxon>
        <taxon>Arundineae</taxon>
        <taxon>Arundo</taxon>
    </lineage>
</organism>
<feature type="region of interest" description="Disordered" evidence="1">
    <location>
        <begin position="76"/>
        <end position="97"/>
    </location>
</feature>
<evidence type="ECO:0000256" key="1">
    <source>
        <dbReference type="SAM" id="MobiDB-lite"/>
    </source>
</evidence>
<sequence length="129" mass="14973">MHHQGLLLSLRHRSGQCRMVGSHALSFLGLDRRAHNNRTALQLPVPLESMHDASKQNGGNHFYRNSANIITLWVRQTRNSHPRSTNTSKNQRMKQWPTKQLIIRPCSAQHSEFFPISSTDNRFHPYRSH</sequence>
<feature type="compositionally biased region" description="Polar residues" evidence="1">
    <location>
        <begin position="76"/>
        <end position="90"/>
    </location>
</feature>
<protein>
    <submittedName>
        <fullName evidence="2">Uncharacterized protein</fullName>
    </submittedName>
</protein>
<reference evidence="2" key="2">
    <citation type="journal article" date="2015" name="Data Brief">
        <title>Shoot transcriptome of the giant reed, Arundo donax.</title>
        <authorList>
            <person name="Barrero R.A."/>
            <person name="Guerrero F.D."/>
            <person name="Moolhuijzen P."/>
            <person name="Goolsby J.A."/>
            <person name="Tidwell J."/>
            <person name="Bellgard S.E."/>
            <person name="Bellgard M.I."/>
        </authorList>
    </citation>
    <scope>NUCLEOTIDE SEQUENCE</scope>
    <source>
        <tissue evidence="2">Shoot tissue taken approximately 20 cm above the soil surface</tissue>
    </source>
</reference>
<reference evidence="2" key="1">
    <citation type="submission" date="2014-09" db="EMBL/GenBank/DDBJ databases">
        <authorList>
            <person name="Magalhaes I.L.F."/>
            <person name="Oliveira U."/>
            <person name="Santos F.R."/>
            <person name="Vidigal T.H.D.A."/>
            <person name="Brescovit A.D."/>
            <person name="Santos A.J."/>
        </authorList>
    </citation>
    <scope>NUCLEOTIDE SEQUENCE</scope>
    <source>
        <tissue evidence="2">Shoot tissue taken approximately 20 cm above the soil surface</tissue>
    </source>
</reference>